<reference evidence="2 3" key="1">
    <citation type="submission" date="2015-10" db="EMBL/GenBank/DDBJ databases">
        <title>Draft genome sequence of Streptomyces griseorubiginosus DSM 40469, type strain for the species Streptomyces griseorubiginosus.</title>
        <authorList>
            <person name="Ruckert C."/>
            <person name="Winkler A."/>
            <person name="Kalinowski J."/>
            <person name="Kampfer P."/>
            <person name="Glaeser S."/>
        </authorList>
    </citation>
    <scope>NUCLEOTIDE SEQUENCE [LARGE SCALE GENOMIC DNA]</scope>
    <source>
        <strain evidence="2 3">DSM 40469</strain>
    </source>
</reference>
<dbReference type="AlphaFoldDB" id="A0A101RPP8"/>
<feature type="domain" description="Transposase IS204/IS1001/IS1096/IS1165 zinc-finger" evidence="1">
    <location>
        <begin position="26"/>
        <end position="67"/>
    </location>
</feature>
<protein>
    <recommendedName>
        <fullName evidence="1">Transposase IS204/IS1001/IS1096/IS1165 zinc-finger domain-containing protein</fullName>
    </recommendedName>
</protein>
<dbReference type="Proteomes" id="UP000054375">
    <property type="component" value="Unassembled WGS sequence"/>
</dbReference>
<dbReference type="EMBL" id="LMWV01000036">
    <property type="protein sequence ID" value="KUN59540.1"/>
    <property type="molecule type" value="Genomic_DNA"/>
</dbReference>
<dbReference type="Pfam" id="PF14690">
    <property type="entry name" value="Zn_ribbon_ISL3"/>
    <property type="match status" value="1"/>
</dbReference>
<organism evidence="2 3">
    <name type="scientific">Streptomyces griseorubiginosus</name>
    <dbReference type="NCBI Taxonomy" id="67304"/>
    <lineage>
        <taxon>Bacteria</taxon>
        <taxon>Bacillati</taxon>
        <taxon>Actinomycetota</taxon>
        <taxon>Actinomycetes</taxon>
        <taxon>Kitasatosporales</taxon>
        <taxon>Streptomycetaceae</taxon>
        <taxon>Streptomyces</taxon>
    </lineage>
</organism>
<gene>
    <name evidence="2" type="ORF">AQJ54_39595</name>
</gene>
<sequence>MDDLGPLPDDVTRYLDVGYDSDETARTCPACGVFATRVKGSATTRLRDLPYGERDPEFRWHKHRWFCGKPDCPRRSFTEQIPQIPARAPIITRLRTWAARRVRDAGSTVVQPPATCTCPGRPCSPPEAVD</sequence>
<evidence type="ECO:0000259" key="1">
    <source>
        <dbReference type="Pfam" id="PF14690"/>
    </source>
</evidence>
<keyword evidence="3" id="KW-1185">Reference proteome</keyword>
<accession>A0A101RPP8</accession>
<evidence type="ECO:0000313" key="2">
    <source>
        <dbReference type="EMBL" id="KUN59540.1"/>
    </source>
</evidence>
<evidence type="ECO:0000313" key="3">
    <source>
        <dbReference type="Proteomes" id="UP000054375"/>
    </source>
</evidence>
<proteinExistence type="predicted"/>
<dbReference type="RefSeq" id="WP_062246023.1">
    <property type="nucleotide sequence ID" value="NZ_JBPJFL010000003.1"/>
</dbReference>
<dbReference type="InterPro" id="IPR029261">
    <property type="entry name" value="Transposase_Znf"/>
</dbReference>
<comment type="caution">
    <text evidence="2">The sequence shown here is derived from an EMBL/GenBank/DDBJ whole genome shotgun (WGS) entry which is preliminary data.</text>
</comment>
<name>A0A101RPP8_9ACTN</name>